<dbReference type="Proteomes" id="UP001385848">
    <property type="component" value="Unassembled WGS sequence"/>
</dbReference>
<dbReference type="Gene3D" id="3.40.1190.20">
    <property type="match status" value="1"/>
</dbReference>
<dbReference type="NCBIfam" id="TIGR00196">
    <property type="entry name" value="yjeF_cterm"/>
    <property type="match status" value="1"/>
</dbReference>
<name>A0A5N1I8Q8_LACJE</name>
<gene>
    <name evidence="6" type="primary">nnrD</name>
    <name evidence="9" type="ORF">AAC431_04315</name>
    <name evidence="8" type="ORF">F6H94_06325</name>
</gene>
<dbReference type="InterPro" id="IPR000631">
    <property type="entry name" value="CARKD"/>
</dbReference>
<organism evidence="8 10">
    <name type="scientific">Lactobacillus jensenii</name>
    <dbReference type="NCBI Taxonomy" id="109790"/>
    <lineage>
        <taxon>Bacteria</taxon>
        <taxon>Bacillati</taxon>
        <taxon>Bacillota</taxon>
        <taxon>Bacilli</taxon>
        <taxon>Lactobacillales</taxon>
        <taxon>Lactobacillaceae</taxon>
        <taxon>Lactobacillus</taxon>
    </lineage>
</organism>
<comment type="subunit">
    <text evidence="6">Homotetramer.</text>
</comment>
<evidence type="ECO:0000259" key="7">
    <source>
        <dbReference type="PROSITE" id="PS51383"/>
    </source>
</evidence>
<evidence type="ECO:0000256" key="5">
    <source>
        <dbReference type="ARBA" id="ARBA00023239"/>
    </source>
</evidence>
<evidence type="ECO:0000256" key="4">
    <source>
        <dbReference type="ARBA" id="ARBA00023027"/>
    </source>
</evidence>
<evidence type="ECO:0000313" key="8">
    <source>
        <dbReference type="EMBL" id="KAA9321589.1"/>
    </source>
</evidence>
<dbReference type="OrthoDB" id="9806925at2"/>
<evidence type="ECO:0000256" key="1">
    <source>
        <dbReference type="ARBA" id="ARBA00022741"/>
    </source>
</evidence>
<feature type="binding site" evidence="6">
    <location>
        <position position="40"/>
    </location>
    <ligand>
        <name>(6S)-NADPHX</name>
        <dbReference type="ChEBI" id="CHEBI:64076"/>
    </ligand>
</feature>
<dbReference type="EMBL" id="JBBVUL010000006">
    <property type="protein sequence ID" value="MEL0565148.1"/>
    <property type="molecule type" value="Genomic_DNA"/>
</dbReference>
<dbReference type="PANTHER" id="PTHR12592">
    <property type="entry name" value="ATP-DEPENDENT (S)-NAD(P)H-HYDRATE DEHYDRATASE FAMILY MEMBER"/>
    <property type="match status" value="1"/>
</dbReference>
<dbReference type="EC" id="4.2.1.136" evidence="6"/>
<dbReference type="CDD" id="cd01171">
    <property type="entry name" value="YXKO-related"/>
    <property type="match status" value="1"/>
</dbReference>
<evidence type="ECO:0000313" key="9">
    <source>
        <dbReference type="EMBL" id="MEL0565148.1"/>
    </source>
</evidence>
<keyword evidence="5 6" id="KW-0456">Lyase</keyword>
<keyword evidence="2 6" id="KW-0067">ATP-binding</keyword>
<dbReference type="InterPro" id="IPR029056">
    <property type="entry name" value="Ribokinase-like"/>
</dbReference>
<dbReference type="PROSITE" id="PS51383">
    <property type="entry name" value="YJEF_C_3"/>
    <property type="match status" value="1"/>
</dbReference>
<dbReference type="GO" id="GO:0052856">
    <property type="term" value="F:NAD(P)HX epimerase activity"/>
    <property type="evidence" value="ECO:0007669"/>
    <property type="project" value="TreeGrafter"/>
</dbReference>
<dbReference type="KEGG" id="lje:BUE77_06750"/>
<feature type="binding site" evidence="6">
    <location>
        <position position="153"/>
    </location>
    <ligand>
        <name>(6S)-NADPHX</name>
        <dbReference type="ChEBI" id="CHEBI:64076"/>
    </ligand>
</feature>
<dbReference type="InterPro" id="IPR017953">
    <property type="entry name" value="Carbohydrate_kinase_pred_CS"/>
</dbReference>
<evidence type="ECO:0000313" key="10">
    <source>
        <dbReference type="Proteomes" id="UP000327236"/>
    </source>
</evidence>
<feature type="binding site" evidence="6">
    <location>
        <position position="221"/>
    </location>
    <ligand>
        <name>(6S)-NADPHX</name>
        <dbReference type="ChEBI" id="CHEBI:64076"/>
    </ligand>
</feature>
<comment type="catalytic activity">
    <reaction evidence="6">
        <text>(6S)-NADPHX + ADP = AMP + phosphate + NADPH + H(+)</text>
        <dbReference type="Rhea" id="RHEA:32235"/>
        <dbReference type="ChEBI" id="CHEBI:15378"/>
        <dbReference type="ChEBI" id="CHEBI:43474"/>
        <dbReference type="ChEBI" id="CHEBI:57783"/>
        <dbReference type="ChEBI" id="CHEBI:64076"/>
        <dbReference type="ChEBI" id="CHEBI:456215"/>
        <dbReference type="ChEBI" id="CHEBI:456216"/>
        <dbReference type="EC" id="4.2.1.136"/>
    </reaction>
</comment>
<keyword evidence="3 6" id="KW-0521">NADP</keyword>
<feature type="binding site" evidence="6">
    <location>
        <begin position="191"/>
        <end position="195"/>
    </location>
    <ligand>
        <name>AMP</name>
        <dbReference type="ChEBI" id="CHEBI:456215"/>
    </ligand>
</feature>
<dbReference type="RefSeq" id="WP_006588050.1">
    <property type="nucleotide sequence ID" value="NZ_CATOUV010000001.1"/>
</dbReference>
<reference evidence="9 11" key="2">
    <citation type="submission" date="2024-04" db="EMBL/GenBank/DDBJ databases">
        <title>Three lactobacilli isolated from voided urine samples from females with type 2 diabetes.</title>
        <authorList>
            <person name="Kula A."/>
            <person name="Stegman N."/>
            <person name="Putonti C."/>
        </authorList>
    </citation>
    <scope>NUCLEOTIDE SEQUENCE [LARGE SCALE GENOMIC DNA]</scope>
    <source>
        <strain evidence="9 11">1855</strain>
    </source>
</reference>
<feature type="binding site" evidence="6">
    <location>
        <position position="220"/>
    </location>
    <ligand>
        <name>AMP</name>
        <dbReference type="ChEBI" id="CHEBI:456215"/>
    </ligand>
</feature>
<comment type="similarity">
    <text evidence="6">Belongs to the NnrD/CARKD family.</text>
</comment>
<feature type="binding site" evidence="6">
    <location>
        <position position="100"/>
    </location>
    <ligand>
        <name>(6S)-NADPHX</name>
        <dbReference type="ChEBI" id="CHEBI:64076"/>
    </ligand>
</feature>
<proteinExistence type="inferred from homology"/>
<evidence type="ECO:0000256" key="3">
    <source>
        <dbReference type="ARBA" id="ARBA00022857"/>
    </source>
</evidence>
<keyword evidence="4 6" id="KW-0520">NAD</keyword>
<dbReference type="AlphaFoldDB" id="A0A5N1I8Q8"/>
<evidence type="ECO:0000256" key="6">
    <source>
        <dbReference type="HAMAP-Rule" id="MF_01965"/>
    </source>
</evidence>
<dbReference type="GO" id="GO:0110051">
    <property type="term" value="P:metabolite repair"/>
    <property type="evidence" value="ECO:0007669"/>
    <property type="project" value="TreeGrafter"/>
</dbReference>
<dbReference type="HAMAP" id="MF_01965">
    <property type="entry name" value="NADHX_dehydratase"/>
    <property type="match status" value="1"/>
</dbReference>
<comment type="catalytic activity">
    <reaction evidence="6">
        <text>(6S)-NADHX + ADP = AMP + phosphate + NADH + H(+)</text>
        <dbReference type="Rhea" id="RHEA:32223"/>
        <dbReference type="ChEBI" id="CHEBI:15378"/>
        <dbReference type="ChEBI" id="CHEBI:43474"/>
        <dbReference type="ChEBI" id="CHEBI:57945"/>
        <dbReference type="ChEBI" id="CHEBI:64074"/>
        <dbReference type="ChEBI" id="CHEBI:456215"/>
        <dbReference type="ChEBI" id="CHEBI:456216"/>
        <dbReference type="EC" id="4.2.1.136"/>
    </reaction>
</comment>
<evidence type="ECO:0000256" key="2">
    <source>
        <dbReference type="ARBA" id="ARBA00022840"/>
    </source>
</evidence>
<keyword evidence="11" id="KW-1185">Reference proteome</keyword>
<feature type="domain" description="YjeF C-terminal" evidence="7">
    <location>
        <begin position="5"/>
        <end position="278"/>
    </location>
</feature>
<dbReference type="GeneID" id="31743413"/>
<dbReference type="PANTHER" id="PTHR12592:SF0">
    <property type="entry name" value="ATP-DEPENDENT (S)-NAD(P)H-HYDRATE DEHYDRATASE"/>
    <property type="match status" value="1"/>
</dbReference>
<dbReference type="Pfam" id="PF01256">
    <property type="entry name" value="Carb_kinase"/>
    <property type="match status" value="1"/>
</dbReference>
<comment type="cofactor">
    <cofactor evidence="6">
        <name>Mg(2+)</name>
        <dbReference type="ChEBI" id="CHEBI:18420"/>
    </cofactor>
</comment>
<protein>
    <recommendedName>
        <fullName evidence="6">ADP-dependent (S)-NAD(P)H-hydrate dehydratase</fullName>
        <ecNumber evidence="6">4.2.1.136</ecNumber>
    </recommendedName>
    <alternativeName>
        <fullName evidence="6">ADP-dependent NAD(P)HX dehydratase</fullName>
    </alternativeName>
</protein>
<keyword evidence="1 6" id="KW-0547">Nucleotide-binding</keyword>
<dbReference type="SUPFAM" id="SSF53613">
    <property type="entry name" value="Ribokinase-like"/>
    <property type="match status" value="1"/>
</dbReference>
<dbReference type="GO" id="GO:0046496">
    <property type="term" value="P:nicotinamide nucleotide metabolic process"/>
    <property type="evidence" value="ECO:0007669"/>
    <property type="project" value="UniProtKB-UniRule"/>
</dbReference>
<comment type="caution">
    <text evidence="8">The sequence shown here is derived from an EMBL/GenBank/DDBJ whole genome shotgun (WGS) entry which is preliminary data.</text>
</comment>
<reference evidence="8 10" key="1">
    <citation type="submission" date="2019-09" db="EMBL/GenBank/DDBJ databases">
        <title>Draft genome sequence assemblies of isolates from the urinary tract.</title>
        <authorList>
            <person name="Mores C.R."/>
            <person name="Putonti C."/>
            <person name="Wolfe A.J."/>
        </authorList>
    </citation>
    <scope>NUCLEOTIDE SEQUENCE [LARGE SCALE GENOMIC DNA]</scope>
    <source>
        <strain evidence="8 10">UMB246</strain>
    </source>
</reference>
<dbReference type="GO" id="GO:0052855">
    <property type="term" value="F:ADP-dependent NAD(P)H-hydrate dehydratase activity"/>
    <property type="evidence" value="ECO:0007669"/>
    <property type="project" value="UniProtKB-UniRule"/>
</dbReference>
<comment type="function">
    <text evidence="6">Catalyzes the dehydration of the S-form of NAD(P)HX at the expense of ADP, which is converted to AMP. Together with NAD(P)HX epimerase, which catalyzes the epimerization of the S- and R-forms, the enzyme allows the repair of both epimers of NAD(P)HX, a damaged form of NAD(P)H that is a result of enzymatic or heat-dependent hydration.</text>
</comment>
<dbReference type="Proteomes" id="UP000327236">
    <property type="component" value="Unassembled WGS sequence"/>
</dbReference>
<dbReference type="EMBL" id="VYWW01000027">
    <property type="protein sequence ID" value="KAA9321589.1"/>
    <property type="molecule type" value="Genomic_DNA"/>
</dbReference>
<sequence length="281" mass="30558">MIEISDKVVKSIIVERPSDSYKGMFGRVLLIGGSLNFGGAIIMATEAAVNSGAGLTSVATNINNLSSLHSRIPEAMFIDWQESNLVKVIKNSNIIAIGPGLGLDEHAQSLLQLVKRTVKNTQTVILDASALDLLAQDHTLMPTNAETIIMTPHQKEWERVSQIKIPFQEDKDNFSVLKSLFPDNNGILVLKSNHTKIYDCFGNIYQNPLGNPGMATGGMGDTLTGILAGFCGQFSAKIETIASAVYLHSLAGDELYKEHYVVLPTQLSAKIPQLMKKFSLE</sequence>
<accession>A0A5N1I8Q8</accession>
<dbReference type="PROSITE" id="PS01050">
    <property type="entry name" value="YJEF_C_2"/>
    <property type="match status" value="1"/>
</dbReference>
<dbReference type="GO" id="GO:0005524">
    <property type="term" value="F:ATP binding"/>
    <property type="evidence" value="ECO:0007669"/>
    <property type="project" value="UniProtKB-KW"/>
</dbReference>
<evidence type="ECO:0000313" key="11">
    <source>
        <dbReference type="Proteomes" id="UP001385848"/>
    </source>
</evidence>